<gene>
    <name evidence="3" type="ORF">TSPGSL018_724</name>
</gene>
<proteinExistence type="inferred from homology"/>
<accession>A0A061SJT2</accession>
<evidence type="ECO:0000313" key="3">
    <source>
        <dbReference type="EMBL" id="JAC84548.1"/>
    </source>
</evidence>
<dbReference type="AlphaFoldDB" id="A0A061SJT2"/>
<dbReference type="EMBL" id="GBEZ01000332">
    <property type="protein sequence ID" value="JAC84548.1"/>
    <property type="molecule type" value="Transcribed_RNA"/>
</dbReference>
<dbReference type="Pfam" id="PF03407">
    <property type="entry name" value="Nucleotid_trans"/>
    <property type="match status" value="1"/>
</dbReference>
<evidence type="ECO:0000259" key="2">
    <source>
        <dbReference type="Pfam" id="PF03407"/>
    </source>
</evidence>
<dbReference type="GO" id="GO:0016757">
    <property type="term" value="F:glycosyltransferase activity"/>
    <property type="evidence" value="ECO:0007669"/>
    <property type="project" value="InterPro"/>
</dbReference>
<reference evidence="3" key="1">
    <citation type="submission" date="2014-05" db="EMBL/GenBank/DDBJ databases">
        <title>The transcriptome of the halophilic microalga Tetraselmis sp. GSL018 isolated from the Great Salt Lake, Utah.</title>
        <authorList>
            <person name="Jinkerson R.E."/>
            <person name="D'Adamo S."/>
            <person name="Posewitz M.C."/>
        </authorList>
    </citation>
    <scope>NUCLEOTIDE SEQUENCE</scope>
    <source>
        <strain evidence="3">GSL018</strain>
    </source>
</reference>
<dbReference type="Gene3D" id="3.90.550.10">
    <property type="entry name" value="Spore Coat Polysaccharide Biosynthesis Protein SpsA, Chain A"/>
    <property type="match status" value="1"/>
</dbReference>
<dbReference type="InterPro" id="IPR029044">
    <property type="entry name" value="Nucleotide-diphossugar_trans"/>
</dbReference>
<protein>
    <submittedName>
        <fullName evidence="3">Glycosyltransferase cazy family gt77-like protein</fullName>
    </submittedName>
</protein>
<comment type="similarity">
    <text evidence="1">Belongs to the glycosyltransferase 77 family.</text>
</comment>
<dbReference type="GO" id="GO:0080147">
    <property type="term" value="P:root hair cell development"/>
    <property type="evidence" value="ECO:0007669"/>
    <property type="project" value="InterPro"/>
</dbReference>
<sequence length="263" mass="29676">MGAKGCYVPGSTPSGSQAWRISSWSVWTTRQVMRAVARLGVACWRADPVKGADKQASNHGISALKFQLVREFLVLGYSVLLSDVDVVVLQNPFGHLHRDHDVEALSDGFDERTAYGGWDDVFDDPQMGWSRYAHTIRLFMVNSGLFYVRPSSRTVELMDRLTERLSREAAWDQAAFNEALFLPSHGGYLSPRATVRVMDIYKFVNSKTLFKSLRGGRGSDANRKPVMVHINYHPDKWQRMKAVIKRYLKGDSHALDGYPLGVH</sequence>
<dbReference type="InterPro" id="IPR044290">
    <property type="entry name" value="RRA1/2/3"/>
</dbReference>
<evidence type="ECO:0000256" key="1">
    <source>
        <dbReference type="ARBA" id="ARBA00007033"/>
    </source>
</evidence>
<dbReference type="PANTHER" id="PTHR46581">
    <property type="entry name" value="ARABINOSYLTRANSFERASE RRA3"/>
    <property type="match status" value="1"/>
</dbReference>
<dbReference type="PANTHER" id="PTHR46581:SF3">
    <property type="entry name" value="ARABINOSYLTRANSFERASE RRA3"/>
    <property type="match status" value="1"/>
</dbReference>
<dbReference type="InterPro" id="IPR005069">
    <property type="entry name" value="Nucl-diP-sugar_transferase"/>
</dbReference>
<name>A0A061SJT2_9CHLO</name>
<organism evidence="3">
    <name type="scientific">Tetraselmis sp. GSL018</name>
    <dbReference type="NCBI Taxonomy" id="582737"/>
    <lineage>
        <taxon>Eukaryota</taxon>
        <taxon>Viridiplantae</taxon>
        <taxon>Chlorophyta</taxon>
        <taxon>core chlorophytes</taxon>
        <taxon>Chlorodendrophyceae</taxon>
        <taxon>Chlorodendrales</taxon>
        <taxon>Chlorodendraceae</taxon>
        <taxon>Tetraselmis</taxon>
    </lineage>
</organism>
<keyword evidence="3" id="KW-0808">Transferase</keyword>
<feature type="domain" description="Nucleotide-diphospho-sugar transferase" evidence="2">
    <location>
        <begin position="52"/>
        <end position="239"/>
    </location>
</feature>